<dbReference type="Proteomes" id="UP000183656">
    <property type="component" value="Unassembled WGS sequence"/>
</dbReference>
<dbReference type="RefSeq" id="WP_054257172.1">
    <property type="nucleotide sequence ID" value="NZ_CYIG01000032.1"/>
</dbReference>
<proteinExistence type="predicted"/>
<feature type="chain" id="PRO_5010271597" evidence="1">
    <location>
        <begin position="31"/>
        <end position="330"/>
    </location>
</feature>
<name>A0A1I7GLH0_9BURK</name>
<feature type="signal peptide" evidence="1">
    <location>
        <begin position="1"/>
        <end position="30"/>
    </location>
</feature>
<protein>
    <submittedName>
        <fullName evidence="2">Uncharacterized protein</fullName>
    </submittedName>
</protein>
<evidence type="ECO:0000313" key="2">
    <source>
        <dbReference type="EMBL" id="SFU49287.1"/>
    </source>
</evidence>
<organism evidence="2 3">
    <name type="scientific">Paenacidovorax caeni</name>
    <dbReference type="NCBI Taxonomy" id="343013"/>
    <lineage>
        <taxon>Bacteria</taxon>
        <taxon>Pseudomonadati</taxon>
        <taxon>Pseudomonadota</taxon>
        <taxon>Betaproteobacteria</taxon>
        <taxon>Burkholderiales</taxon>
        <taxon>Comamonadaceae</taxon>
        <taxon>Paenacidovorax</taxon>
    </lineage>
</organism>
<evidence type="ECO:0000256" key="1">
    <source>
        <dbReference type="SAM" id="SignalP"/>
    </source>
</evidence>
<dbReference type="EMBL" id="FPBX01000006">
    <property type="protein sequence ID" value="SFU49287.1"/>
    <property type="molecule type" value="Genomic_DNA"/>
</dbReference>
<evidence type="ECO:0000313" key="3">
    <source>
        <dbReference type="Proteomes" id="UP000183656"/>
    </source>
</evidence>
<sequence>MTTPLPLLLRHLQRCCLAAVLLVLPGLAVADFRDPEGQQFVVWPNIPVVRATDFAEYAADRKIFDELHAAKGDPATTIAALQAVDQLQAHHERAALAELGRSLNVLFISELDRLTRATSIRTPKLRFDFAGITPAELQRPALLDATALAALKAKAGQVTLLVYMTYARTEGSSIQVTATLLKPADGSSQSFTVTALASQAAAALAQDVFHYFYSTRFAPYRNPLADREWLQPAPGHRDQMVSLEAASRYCQTQGAELPTENEMEVGESSGIYHGGIEAKNDRLYHMRTGQLYVARQSADERVVPNRNPKGSNAYYYCIRKKAGAAVARKR</sequence>
<gene>
    <name evidence="2" type="ORF">SAMN04489707_100619</name>
</gene>
<dbReference type="AlphaFoldDB" id="A0A1I7GLH0"/>
<reference evidence="2 3" key="1">
    <citation type="submission" date="2016-10" db="EMBL/GenBank/DDBJ databases">
        <authorList>
            <person name="de Groot N.N."/>
        </authorList>
    </citation>
    <scope>NUCLEOTIDE SEQUENCE [LARGE SCALE GENOMIC DNA]</scope>
    <source>
        <strain evidence="2 3">R-24608</strain>
    </source>
</reference>
<dbReference type="STRING" id="343013.SAMN04489707_100619"/>
<keyword evidence="1" id="KW-0732">Signal</keyword>
<keyword evidence="3" id="KW-1185">Reference proteome</keyword>
<accession>A0A1I7GLH0</accession>